<sequence>MERSLEQQREDEKESDWEARPNPPPLLLLSVHPTHSWNCEAPWRGSEEDVPHGQGGEEGTAFPPQGPGATFHQPNSPHPHPTPPNPTQPHPVHQTQPGGDALGKGRDDFSSSPLAPCQGREGRLVSD</sequence>
<feature type="region of interest" description="Disordered" evidence="1">
    <location>
        <begin position="1"/>
        <end position="127"/>
    </location>
</feature>
<reference evidence="2 3" key="1">
    <citation type="submission" date="2019-03" db="EMBL/GenBank/DDBJ databases">
        <title>First draft genome of Liparis tanakae, snailfish: a comprehensive survey of snailfish specific genes.</title>
        <authorList>
            <person name="Kim W."/>
            <person name="Song I."/>
            <person name="Jeong J.-H."/>
            <person name="Kim D."/>
            <person name="Kim S."/>
            <person name="Ryu S."/>
            <person name="Song J.Y."/>
            <person name="Lee S.K."/>
        </authorList>
    </citation>
    <scope>NUCLEOTIDE SEQUENCE [LARGE SCALE GENOMIC DNA]</scope>
    <source>
        <tissue evidence="2">Muscle</tissue>
    </source>
</reference>
<dbReference type="EMBL" id="SRLO01000044">
    <property type="protein sequence ID" value="TNN81766.1"/>
    <property type="molecule type" value="Genomic_DNA"/>
</dbReference>
<evidence type="ECO:0000256" key="1">
    <source>
        <dbReference type="SAM" id="MobiDB-lite"/>
    </source>
</evidence>
<organism evidence="2 3">
    <name type="scientific">Liparis tanakae</name>
    <name type="common">Tanaka's snailfish</name>
    <dbReference type="NCBI Taxonomy" id="230148"/>
    <lineage>
        <taxon>Eukaryota</taxon>
        <taxon>Metazoa</taxon>
        <taxon>Chordata</taxon>
        <taxon>Craniata</taxon>
        <taxon>Vertebrata</taxon>
        <taxon>Euteleostomi</taxon>
        <taxon>Actinopterygii</taxon>
        <taxon>Neopterygii</taxon>
        <taxon>Teleostei</taxon>
        <taxon>Neoteleostei</taxon>
        <taxon>Acanthomorphata</taxon>
        <taxon>Eupercaria</taxon>
        <taxon>Perciformes</taxon>
        <taxon>Cottioidei</taxon>
        <taxon>Cottales</taxon>
        <taxon>Liparidae</taxon>
        <taxon>Liparis</taxon>
    </lineage>
</organism>
<protein>
    <submittedName>
        <fullName evidence="2">Uncharacterized protein</fullName>
    </submittedName>
</protein>
<proteinExistence type="predicted"/>
<dbReference type="Proteomes" id="UP000314294">
    <property type="component" value="Unassembled WGS sequence"/>
</dbReference>
<accession>A0A4Z2IV71</accession>
<dbReference type="AlphaFoldDB" id="A0A4Z2IV71"/>
<feature type="compositionally biased region" description="Pro residues" evidence="1">
    <location>
        <begin position="76"/>
        <end position="89"/>
    </location>
</feature>
<evidence type="ECO:0000313" key="2">
    <source>
        <dbReference type="EMBL" id="TNN81766.1"/>
    </source>
</evidence>
<comment type="caution">
    <text evidence="2">The sequence shown here is derived from an EMBL/GenBank/DDBJ whole genome shotgun (WGS) entry which is preliminary data.</text>
</comment>
<name>A0A4Z2IV71_9TELE</name>
<evidence type="ECO:0000313" key="3">
    <source>
        <dbReference type="Proteomes" id="UP000314294"/>
    </source>
</evidence>
<feature type="compositionally biased region" description="Basic and acidic residues" evidence="1">
    <location>
        <begin position="1"/>
        <end position="19"/>
    </location>
</feature>
<keyword evidence="3" id="KW-1185">Reference proteome</keyword>
<gene>
    <name evidence="2" type="ORF">EYF80_007895</name>
</gene>